<evidence type="ECO:0000313" key="5">
    <source>
        <dbReference type="Proteomes" id="UP000199427"/>
    </source>
</evidence>
<evidence type="ECO:0000256" key="2">
    <source>
        <dbReference type="ARBA" id="ARBA00022643"/>
    </source>
</evidence>
<name>A0A1H9KW53_9BACI</name>
<dbReference type="InterPro" id="IPR005025">
    <property type="entry name" value="FMN_Rdtase-like_dom"/>
</dbReference>
<evidence type="ECO:0000256" key="1">
    <source>
        <dbReference type="ARBA" id="ARBA00022630"/>
    </source>
</evidence>
<gene>
    <name evidence="4" type="ORF">SAMN05216362_14120</name>
</gene>
<reference evidence="4 5" key="1">
    <citation type="submission" date="2016-10" db="EMBL/GenBank/DDBJ databases">
        <authorList>
            <person name="de Groot N.N."/>
        </authorList>
    </citation>
    <scope>NUCLEOTIDE SEQUENCE [LARGE SCALE GENOMIC DNA]</scope>
    <source>
        <strain evidence="4 5">DSM 21633</strain>
    </source>
</reference>
<dbReference type="OrthoDB" id="9805976at2"/>
<evidence type="ECO:0000259" key="3">
    <source>
        <dbReference type="Pfam" id="PF03358"/>
    </source>
</evidence>
<keyword evidence="1" id="KW-0285">Flavoprotein</keyword>
<dbReference type="PANTHER" id="PTHR43278">
    <property type="entry name" value="NAD(P)H-DEPENDENT FMN-CONTAINING OXIDOREDUCTASE YWQN-RELATED"/>
    <property type="match status" value="1"/>
</dbReference>
<dbReference type="Proteomes" id="UP000199427">
    <property type="component" value="Unassembled WGS sequence"/>
</dbReference>
<dbReference type="InterPro" id="IPR029039">
    <property type="entry name" value="Flavoprotein-like_sf"/>
</dbReference>
<evidence type="ECO:0000313" key="4">
    <source>
        <dbReference type="EMBL" id="SER03269.1"/>
    </source>
</evidence>
<dbReference type="Gene3D" id="3.40.50.360">
    <property type="match status" value="1"/>
</dbReference>
<proteinExistence type="predicted"/>
<dbReference type="AlphaFoldDB" id="A0A1H9KW53"/>
<dbReference type="PANTHER" id="PTHR43278:SF4">
    <property type="entry name" value="NAD(P)H-DEPENDENT FMN-CONTAINING OXIDOREDUCTASE YWQN-RELATED"/>
    <property type="match status" value="1"/>
</dbReference>
<dbReference type="GO" id="GO:0016491">
    <property type="term" value="F:oxidoreductase activity"/>
    <property type="evidence" value="ECO:0007669"/>
    <property type="project" value="InterPro"/>
</dbReference>
<keyword evidence="2" id="KW-0288">FMN</keyword>
<sequence length="184" mass="20856">MKVGVIYGGTRTNGNTETLTEQVIQDLPVEKIYLKDYDIKPIEDQRHDPSGFKEVEDDYNDVIDRVLSYDILIFATPIYWFSMSGTMKLFIDRWSQTLKDPNYPGFKGVMSSKKAYVIAVGGDNPLIKGLPMIEQFQHIFNFIGISFEGYVLGKGNQPGEIQQDEQALAVANQIHSTLKQQVNK</sequence>
<dbReference type="InterPro" id="IPR051796">
    <property type="entry name" value="ISF_SsuE-like"/>
</dbReference>
<protein>
    <submittedName>
        <fullName evidence="4">Multimeric flavodoxin WrbA</fullName>
    </submittedName>
</protein>
<accession>A0A1H9KW53</accession>
<dbReference type="EMBL" id="FOES01000041">
    <property type="protein sequence ID" value="SER03269.1"/>
    <property type="molecule type" value="Genomic_DNA"/>
</dbReference>
<keyword evidence="5" id="KW-1185">Reference proteome</keyword>
<feature type="domain" description="NADPH-dependent FMN reductase-like" evidence="3">
    <location>
        <begin position="1"/>
        <end position="123"/>
    </location>
</feature>
<dbReference type="RefSeq" id="WP_091775349.1">
    <property type="nucleotide sequence ID" value="NZ_FOES01000041.1"/>
</dbReference>
<dbReference type="SUPFAM" id="SSF52218">
    <property type="entry name" value="Flavoproteins"/>
    <property type="match status" value="1"/>
</dbReference>
<dbReference type="STRING" id="571933.SAMN05216362_14120"/>
<dbReference type="Pfam" id="PF03358">
    <property type="entry name" value="FMN_red"/>
    <property type="match status" value="1"/>
</dbReference>
<organism evidence="4 5">
    <name type="scientific">Piscibacillus halophilus</name>
    <dbReference type="NCBI Taxonomy" id="571933"/>
    <lineage>
        <taxon>Bacteria</taxon>
        <taxon>Bacillati</taxon>
        <taxon>Bacillota</taxon>
        <taxon>Bacilli</taxon>
        <taxon>Bacillales</taxon>
        <taxon>Bacillaceae</taxon>
        <taxon>Piscibacillus</taxon>
    </lineage>
</organism>